<comment type="caution">
    <text evidence="4">The sequence shown here is derived from an EMBL/GenBank/DDBJ whole genome shotgun (WGS) entry which is preliminary data.</text>
</comment>
<evidence type="ECO:0000313" key="4">
    <source>
        <dbReference type="EMBL" id="KEQ49217.1"/>
    </source>
</evidence>
<protein>
    <submittedName>
        <fullName evidence="4">Muramidase-released protein</fullName>
    </submittedName>
</protein>
<feature type="domain" description="MucBP" evidence="3">
    <location>
        <begin position="739"/>
        <end position="818"/>
    </location>
</feature>
<dbReference type="EMBL" id="JPFZ01000004">
    <property type="protein sequence ID" value="KEQ49217.1"/>
    <property type="molecule type" value="Genomic_DNA"/>
</dbReference>
<dbReference type="InterPro" id="IPR027579">
    <property type="entry name" value="SSSPR51_Rpt"/>
</dbReference>
<dbReference type="AlphaFoldDB" id="A0A081R1Z4"/>
<sequence>MTKYELSDGTELTGELTFDNATTPTTVEEKGLAVANATDVSNGTNYDASTPANKPNKITTATGEVYYLVSSDNGVKAGSATVTGTVEEGKIKEVTYVYEKAGSVVIKYINTEGTEIKATVQDSTNAKPGTAYNAAETDEKPATIEFNNKKYKLVTKEGTTTTNATYSAEAVVTNGENVGAAEGQVVSGKTLEVTYVYEEVKGNVLVKYVDETGAPLAGTASIPGNTTEAVTADGVKAVTEAELGTSYDNKVAEKKATKITTADGKVYELVTENNGLYNTSEPETGTVTEADKVVTFVYKEKKSAVNVKYVDKSGQPIAGTATMPGDSTEEVTADGLKPVTNASVNTDYNVEDKKASKITTADGKVYRLIAERDGLLDGSKPVSGKVEENEITVTYQYELVNGNVTVSYKDTEGNKIPGYETPKDAEKDAPTGKAFNTATEALKPAKITTPDGKVYNLVPGRTEGNENGKVTENPQNVTYVYELAKGNVTVSYKDTEGNKIPGYETPKDAEKDAPTGKAFNTATTELKPSKITTPDGKVYNLVPTRTEGNENGKVTETPQNVTYVYELAKGNVTVTYKDTEGNKIPGYETPKTVETQSPTGKEYTTVTEALKPSKITTSDGKVYNLVPGRTEGNENGKVTENPQNVTYVYELAKGDVTVSYKDIEGSKIPGYETPKDAEKDAPTGKDFNTATNELKPSKITTPDGKVYNLVPGRTEGNESGKVTENPQNVTYVYELAKGDVTVSYKDTEGNKIPGYETPKDAEKDAPTGKAFNTATAKLKPAKITTPDGKVYNLVPTRTEGNENGKVTENPQNVTYVYELAKGDVTVNYTDTEGNAIEGKTSVKAETQSPTGKEYNTNTPELKPETITTESGKVYKLVPAQTVGKENGKVTVAPTEVTYKYELQKGDVTVSYTDTEGNAIEGKTSVKAETQSPTGKEYNTNTPDLKPETITTESGKVYKLVPAQTVGKETGKVTVAPTEVTYKYELQKGDVTVSYTDTEGNAIEGKTSVKAETQSPTGKEYNTNTPDLKPETITTANGDVYEFVKKSETSASETGKVNTGVTTVEYVYRKVVTSYVDEEGKEINPSDKGTKDKKDIPEYIYKETKKDDKGNTTHVYRQVITSYVNEEGKEISPSDKGTKDKKDIPEYIYKETKKDEKGNTTHVYRQVVTSYVNEEGKEINPSDKGTKDKKDIPEYIYKETKKDEKGNTTHVYRQVVTSYVNEEGKEI</sequence>
<organism evidence="4 5">
    <name type="scientific">Streptococcus mitis</name>
    <dbReference type="NCBI Taxonomy" id="28037"/>
    <lineage>
        <taxon>Bacteria</taxon>
        <taxon>Bacillati</taxon>
        <taxon>Bacillota</taxon>
        <taxon>Bacilli</taxon>
        <taxon>Lactobacillales</taxon>
        <taxon>Streptococcaceae</taxon>
        <taxon>Streptococcus</taxon>
        <taxon>Streptococcus mitis group</taxon>
    </lineage>
</organism>
<feature type="compositionally biased region" description="Polar residues" evidence="2">
    <location>
        <begin position="843"/>
        <end position="866"/>
    </location>
</feature>
<dbReference type="Proteomes" id="UP000028022">
    <property type="component" value="Unassembled WGS sequence"/>
</dbReference>
<feature type="domain" description="MucBP" evidence="3">
    <location>
        <begin position="487"/>
        <end position="566"/>
    </location>
</feature>
<feature type="domain" description="MucBP" evidence="3">
    <location>
        <begin position="655"/>
        <end position="734"/>
    </location>
</feature>
<feature type="region of interest" description="Disordered" evidence="2">
    <location>
        <begin position="920"/>
        <end position="948"/>
    </location>
</feature>
<feature type="domain" description="MucBP" evidence="3">
    <location>
        <begin position="305"/>
        <end position="398"/>
    </location>
</feature>
<evidence type="ECO:0000256" key="2">
    <source>
        <dbReference type="SAM" id="MobiDB-lite"/>
    </source>
</evidence>
<feature type="domain" description="MucBP" evidence="3">
    <location>
        <begin position="571"/>
        <end position="650"/>
    </location>
</feature>
<reference evidence="4 5" key="1">
    <citation type="submission" date="2014-05" db="EMBL/GenBank/DDBJ databases">
        <authorList>
            <person name="Daugherty S.C."/>
            <person name="Tallon L.J."/>
            <person name="Sadzewicz L."/>
            <person name="Kilian M."/>
            <person name="Tettelin H."/>
        </authorList>
    </citation>
    <scope>NUCLEOTIDE SEQUENCE [LARGE SCALE GENOMIC DNA]</scope>
    <source>
        <strain evidence="4 5">SK608</strain>
    </source>
</reference>
<gene>
    <name evidence="4" type="ORF">SK608_2053</name>
</gene>
<feature type="region of interest" description="Disordered" evidence="2">
    <location>
        <begin position="1003"/>
        <end position="1032"/>
    </location>
</feature>
<dbReference type="InterPro" id="IPR009459">
    <property type="entry name" value="MucBP_dom"/>
</dbReference>
<dbReference type="NCBIfam" id="TIGR04308">
    <property type="entry name" value="repeat_SSSPR51"/>
    <property type="match status" value="3"/>
</dbReference>
<dbReference type="Pfam" id="PF18877">
    <property type="entry name" value="SSSPR-51"/>
    <property type="match status" value="3"/>
</dbReference>
<feature type="non-terminal residue" evidence="4">
    <location>
        <position position="1226"/>
    </location>
</feature>
<accession>A0A081R1Z4</accession>
<evidence type="ECO:0000313" key="5">
    <source>
        <dbReference type="Proteomes" id="UP000028022"/>
    </source>
</evidence>
<feature type="compositionally biased region" description="Basic and acidic residues" evidence="2">
    <location>
        <begin position="1173"/>
        <end position="1191"/>
    </location>
</feature>
<keyword evidence="1" id="KW-0677">Repeat</keyword>
<feature type="compositionally biased region" description="Polar residues" evidence="2">
    <location>
        <begin position="1009"/>
        <end position="1032"/>
    </location>
</feature>
<feature type="domain" description="MucBP" evidence="3">
    <location>
        <begin position="823"/>
        <end position="901"/>
    </location>
</feature>
<feature type="region of interest" description="Disordered" evidence="2">
    <location>
        <begin position="837"/>
        <end position="866"/>
    </location>
</feature>
<evidence type="ECO:0000259" key="3">
    <source>
        <dbReference type="Pfam" id="PF06458"/>
    </source>
</evidence>
<feature type="domain" description="MucBP" evidence="3">
    <location>
        <begin position="989"/>
        <end position="1068"/>
    </location>
</feature>
<feature type="domain" description="MucBP" evidence="3">
    <location>
        <begin position="906"/>
        <end position="984"/>
    </location>
</feature>
<evidence type="ECO:0000256" key="1">
    <source>
        <dbReference type="ARBA" id="ARBA00022737"/>
    </source>
</evidence>
<feature type="domain" description="MucBP" evidence="3">
    <location>
        <begin position="403"/>
        <end position="482"/>
    </location>
</feature>
<proteinExistence type="predicted"/>
<feature type="compositionally biased region" description="Polar residues" evidence="2">
    <location>
        <begin position="926"/>
        <end position="948"/>
    </location>
</feature>
<feature type="compositionally biased region" description="Basic and acidic residues" evidence="2">
    <location>
        <begin position="1125"/>
        <end position="1143"/>
    </location>
</feature>
<feature type="region of interest" description="Disordered" evidence="2">
    <location>
        <begin position="1124"/>
        <end position="1143"/>
    </location>
</feature>
<dbReference type="Gene3D" id="3.10.20.320">
    <property type="entry name" value="Putative peptidoglycan bound protein (lpxtg motif)"/>
    <property type="match status" value="10"/>
</dbReference>
<feature type="region of interest" description="Disordered" evidence="2">
    <location>
        <begin position="669"/>
        <end position="703"/>
    </location>
</feature>
<dbReference type="Pfam" id="PF06458">
    <property type="entry name" value="MucBP"/>
    <property type="match status" value="10"/>
</dbReference>
<name>A0A081R1Z4_STRMT</name>
<feature type="region of interest" description="Disordered" evidence="2">
    <location>
        <begin position="786"/>
        <end position="809"/>
    </location>
</feature>
<feature type="region of interest" description="Disordered" evidence="2">
    <location>
        <begin position="1172"/>
        <end position="1191"/>
    </location>
</feature>
<feature type="compositionally biased region" description="Polar residues" evidence="2">
    <location>
        <begin position="686"/>
        <end position="700"/>
    </location>
</feature>
<feature type="compositionally biased region" description="Basic and acidic residues" evidence="2">
    <location>
        <begin position="673"/>
        <end position="683"/>
    </location>
</feature>
<feature type="domain" description="MucBP" evidence="3">
    <location>
        <begin position="203"/>
        <end position="299"/>
    </location>
</feature>